<dbReference type="Gene3D" id="3.30.2010.10">
    <property type="entry name" value="Metalloproteases ('zincins'), catalytic domain"/>
    <property type="match status" value="1"/>
</dbReference>
<keyword evidence="7" id="KW-0812">Transmembrane</keyword>
<protein>
    <submittedName>
        <fullName evidence="9">M48 family metallopeptidase</fullName>
    </submittedName>
</protein>
<keyword evidence="4 6" id="KW-0862">Zinc</keyword>
<comment type="caution">
    <text evidence="9">The sequence shown here is derived from an EMBL/GenBank/DDBJ whole genome shotgun (WGS) entry which is preliminary data.</text>
</comment>
<dbReference type="AlphaFoldDB" id="A0A9Q2RV69"/>
<feature type="transmembrane region" description="Helical" evidence="7">
    <location>
        <begin position="148"/>
        <end position="167"/>
    </location>
</feature>
<keyword evidence="5 6" id="KW-0482">Metalloprotease</keyword>
<comment type="cofactor">
    <cofactor evidence="6">
        <name>Zn(2+)</name>
        <dbReference type="ChEBI" id="CHEBI:29105"/>
    </cofactor>
    <text evidence="6">Binds 1 zinc ion per subunit.</text>
</comment>
<dbReference type="CDD" id="cd07332">
    <property type="entry name" value="M48C_Oma1_like"/>
    <property type="match status" value="1"/>
</dbReference>
<gene>
    <name evidence="9" type="ORF">JQX14_12170</name>
</gene>
<feature type="domain" description="Peptidase M48" evidence="8">
    <location>
        <begin position="211"/>
        <end position="383"/>
    </location>
</feature>
<evidence type="ECO:0000256" key="3">
    <source>
        <dbReference type="ARBA" id="ARBA00022801"/>
    </source>
</evidence>
<dbReference type="PANTHER" id="PTHR22726">
    <property type="entry name" value="METALLOENDOPEPTIDASE OMA1"/>
    <property type="match status" value="1"/>
</dbReference>
<dbReference type="Proteomes" id="UP000809337">
    <property type="component" value="Unassembled WGS sequence"/>
</dbReference>
<dbReference type="GO" id="GO:0051603">
    <property type="term" value="P:proteolysis involved in protein catabolic process"/>
    <property type="evidence" value="ECO:0007669"/>
    <property type="project" value="TreeGrafter"/>
</dbReference>
<dbReference type="InterPro" id="IPR001915">
    <property type="entry name" value="Peptidase_M48"/>
</dbReference>
<accession>A0A9Q2RV69</accession>
<dbReference type="InterPro" id="IPR051156">
    <property type="entry name" value="Mito/Outer_Membr_Metalloprot"/>
</dbReference>
<reference evidence="9" key="1">
    <citation type="submission" date="2021-01" db="EMBL/GenBank/DDBJ databases">
        <title>Diatom-associated Roseobacters Show Island Model of Population Structure.</title>
        <authorList>
            <person name="Qu L."/>
            <person name="Feng X."/>
            <person name="Chen Y."/>
            <person name="Li L."/>
            <person name="Wang X."/>
            <person name="Hu Z."/>
            <person name="Wang H."/>
            <person name="Luo H."/>
        </authorList>
    </citation>
    <scope>NUCLEOTIDE SEQUENCE</scope>
    <source>
        <strain evidence="9">SM26-45</strain>
    </source>
</reference>
<keyword evidence="7" id="KW-0472">Membrane</keyword>
<evidence type="ECO:0000256" key="7">
    <source>
        <dbReference type="SAM" id="Phobius"/>
    </source>
</evidence>
<proteinExistence type="inferred from homology"/>
<organism evidence="9 10">
    <name type="scientific">Pseudosulfitobacter pseudonitzschiae</name>
    <dbReference type="NCBI Taxonomy" id="1402135"/>
    <lineage>
        <taxon>Bacteria</taxon>
        <taxon>Pseudomonadati</taxon>
        <taxon>Pseudomonadota</taxon>
        <taxon>Alphaproteobacteria</taxon>
        <taxon>Rhodobacterales</taxon>
        <taxon>Roseobacteraceae</taxon>
        <taxon>Pseudosulfitobacter</taxon>
    </lineage>
</organism>
<keyword evidence="3 6" id="KW-0378">Hydrolase</keyword>
<dbReference type="GO" id="GO:0046872">
    <property type="term" value="F:metal ion binding"/>
    <property type="evidence" value="ECO:0007669"/>
    <property type="project" value="UniProtKB-KW"/>
</dbReference>
<keyword evidence="7" id="KW-1133">Transmembrane helix</keyword>
<evidence type="ECO:0000256" key="2">
    <source>
        <dbReference type="ARBA" id="ARBA00022723"/>
    </source>
</evidence>
<dbReference type="EMBL" id="JAFBWN010000006">
    <property type="protein sequence ID" value="MBM2355301.1"/>
    <property type="molecule type" value="Genomic_DNA"/>
</dbReference>
<dbReference type="Pfam" id="PF01435">
    <property type="entry name" value="Peptidase_M48"/>
    <property type="match status" value="1"/>
</dbReference>
<comment type="similarity">
    <text evidence="6">Belongs to the peptidase M48 family.</text>
</comment>
<dbReference type="GO" id="GO:0004222">
    <property type="term" value="F:metalloendopeptidase activity"/>
    <property type="evidence" value="ECO:0007669"/>
    <property type="project" value="InterPro"/>
</dbReference>
<keyword evidence="1 6" id="KW-0645">Protease</keyword>
<evidence type="ECO:0000256" key="4">
    <source>
        <dbReference type="ARBA" id="ARBA00022833"/>
    </source>
</evidence>
<keyword evidence="2" id="KW-0479">Metal-binding</keyword>
<dbReference type="GO" id="GO:0016020">
    <property type="term" value="C:membrane"/>
    <property type="evidence" value="ECO:0007669"/>
    <property type="project" value="TreeGrafter"/>
</dbReference>
<sequence>MPRIWITSDSVPLIPVPTPKALPTRWTSAGRSKVETPARYFDGETGLRLDVDLTLDVPAQALILLHPDLPGGVQHWPLAALRMLADQARTDQLILSLRADHSYDSALIATGRLTVSDPQMVRDITRLCPDLKRREVPPGTARRVVTRLGLAVGALVLMIFVILPAMAGTMAQIIPIDSEVAWGKSMVRQMERILGGTEAGGLVCSSPEGDAALEKLTARLTGATGVEYDLNVSVMDHDMVNAFAAPGGQIVMVRGLLEAAETPEAVGAVLAHEIAHVEHRDSTRGALRAAGSAGLLGLVLGDFAGGTVAVAMAEWMLNSSYTRDAEAKADIYALTMLDNADVTTEGFADFFDSLAEIESIMPDLPVYMSSHPQTATRADAARSFAATQGPTQPLLTPTEFAALQSICD</sequence>
<evidence type="ECO:0000259" key="8">
    <source>
        <dbReference type="Pfam" id="PF01435"/>
    </source>
</evidence>
<evidence type="ECO:0000313" key="10">
    <source>
        <dbReference type="Proteomes" id="UP000809337"/>
    </source>
</evidence>
<name>A0A9Q2RV69_9RHOB</name>
<evidence type="ECO:0000256" key="1">
    <source>
        <dbReference type="ARBA" id="ARBA00022670"/>
    </source>
</evidence>
<evidence type="ECO:0000256" key="6">
    <source>
        <dbReference type="RuleBase" id="RU003983"/>
    </source>
</evidence>
<evidence type="ECO:0000256" key="5">
    <source>
        <dbReference type="ARBA" id="ARBA00023049"/>
    </source>
</evidence>
<evidence type="ECO:0000313" key="9">
    <source>
        <dbReference type="EMBL" id="MBM2355301.1"/>
    </source>
</evidence>
<dbReference type="PANTHER" id="PTHR22726:SF1">
    <property type="entry name" value="METALLOENDOPEPTIDASE OMA1, MITOCHONDRIAL"/>
    <property type="match status" value="1"/>
</dbReference>